<dbReference type="GO" id="GO:0090162">
    <property type="term" value="P:establishment of epithelial cell polarity"/>
    <property type="evidence" value="ECO:0007669"/>
    <property type="project" value="InterPro"/>
</dbReference>
<feature type="transmembrane region" description="Helical" evidence="1">
    <location>
        <begin position="663"/>
        <end position="681"/>
    </location>
</feature>
<feature type="transmembrane region" description="Helical" evidence="1">
    <location>
        <begin position="808"/>
        <end position="828"/>
    </location>
</feature>
<dbReference type="CDD" id="cd14473">
    <property type="entry name" value="FERM_B-lobe"/>
    <property type="match status" value="1"/>
</dbReference>
<dbReference type="SMART" id="SM00295">
    <property type="entry name" value="B41"/>
    <property type="match status" value="1"/>
</dbReference>
<dbReference type="InterPro" id="IPR018980">
    <property type="entry name" value="FERM_PH-like_C"/>
</dbReference>
<dbReference type="Gene3D" id="2.30.29.30">
    <property type="entry name" value="Pleckstrin-homology domain (PH domain)/Phosphotyrosine-binding domain (PTB)"/>
    <property type="match status" value="1"/>
</dbReference>
<protein>
    <submittedName>
        <fullName evidence="3">FERM domain-containing protein 4A,FERM domain-containing protein 4B</fullName>
    </submittedName>
</protein>
<evidence type="ECO:0000256" key="1">
    <source>
        <dbReference type="SAM" id="Phobius"/>
    </source>
</evidence>
<proteinExistence type="predicted"/>
<comment type="caution">
    <text evidence="3">The sequence shown here is derived from an EMBL/GenBank/DDBJ whole genome shotgun (WGS) entry which is preliminary data.</text>
</comment>
<name>A0A812DBE5_ACAPH</name>
<dbReference type="InterPro" id="IPR000299">
    <property type="entry name" value="FERM_domain"/>
</dbReference>
<keyword evidence="1" id="KW-0812">Transmembrane</keyword>
<feature type="transmembrane region" description="Helical" evidence="1">
    <location>
        <begin position="749"/>
        <end position="776"/>
    </location>
</feature>
<feature type="transmembrane region" description="Helical" evidence="1">
    <location>
        <begin position="419"/>
        <end position="449"/>
    </location>
</feature>
<evidence type="ECO:0000259" key="2">
    <source>
        <dbReference type="PROSITE" id="PS50057"/>
    </source>
</evidence>
<dbReference type="Proteomes" id="UP000597762">
    <property type="component" value="Unassembled WGS sequence"/>
</dbReference>
<keyword evidence="1" id="KW-1133">Transmembrane helix</keyword>
<gene>
    <name evidence="3" type="ORF">SPHA_50976</name>
</gene>
<dbReference type="PROSITE" id="PS50057">
    <property type="entry name" value="FERM_3"/>
    <property type="match status" value="1"/>
</dbReference>
<feature type="transmembrane region" description="Helical" evidence="1">
    <location>
        <begin position="535"/>
        <end position="552"/>
    </location>
</feature>
<dbReference type="SMART" id="SM01196">
    <property type="entry name" value="FERM_C"/>
    <property type="match status" value="1"/>
</dbReference>
<dbReference type="InterPro" id="IPR019748">
    <property type="entry name" value="FERM_central"/>
</dbReference>
<feature type="transmembrane region" description="Helical" evidence="1">
    <location>
        <begin position="987"/>
        <end position="1008"/>
    </location>
</feature>
<feature type="transmembrane region" description="Helical" evidence="1">
    <location>
        <begin position="485"/>
        <end position="503"/>
    </location>
</feature>
<dbReference type="Gene3D" id="1.20.80.10">
    <property type="match status" value="1"/>
</dbReference>
<dbReference type="SUPFAM" id="SSF50729">
    <property type="entry name" value="PH domain-like"/>
    <property type="match status" value="1"/>
</dbReference>
<dbReference type="Pfam" id="PF09380">
    <property type="entry name" value="FERM_C"/>
    <property type="match status" value="1"/>
</dbReference>
<dbReference type="PANTHER" id="PTHR46079">
    <property type="entry name" value="FERM DOMAIN-CONTAINING PROTEIN 4"/>
    <property type="match status" value="1"/>
</dbReference>
<feature type="transmembrane region" description="Helical" evidence="1">
    <location>
        <begin position="461"/>
        <end position="479"/>
    </location>
</feature>
<keyword evidence="4" id="KW-1185">Reference proteome</keyword>
<sequence>MTLFFLGLATHFSPPFEKDRFASGDPLSTSPTPLLLITGRKVPDHTMSSISKVLFALGPPLHLTFFTGDQSTFPRPFSFSWGDESINSLYPQFTSSLCCTPPSLVPELATSRAVWPQRPWVASIVCQTVMRADAHHTCKSSTPAHIGLVWAFSPSSCCSRNNFLTASMAVCSLAYCRTRADLSSVHVRAGNLDTCPAAVSFYVETIAQLRDKPAIELFYFNAKQAIYKGQIECDSETVFELAAHVLQITYGNFTTADAARDDLKKLCVVPTRTLQEHPSLGYCEERVLFHYQKLEGSTRGLAIVNYMTICESLPTYGIHYYEVKDKKDIPWWLGISHKGIAVYDKTDKQTPRKIFHWKQLENLYYRDKKFSVEVHDPKRIIHTLSSFNLYEDAIQEPIDEFDALSDALSDPTTHVCVSLFPFFICFFLFCLFIPCSLFFFCFFLCLSFLVSTLVFSFFRSWFLLSRLFFCSFFSLVLVSVLRTSFLLFFVSVFFFFFFLPFILSFFLFMFFFFLSFSVSFLLCFCSWLQLTLSFFFHSCFFFFFFFFLSFMVSGLKCFLLFVLDCCSVFHAFLVSLFFLLILSFSSFFCSFLVSPLFFRSFLVSPLFFPSARSWFLLSFSPPPRSWFLLSFSPRSFLVSPLLGSPPPPLVLGFCSFFPPLRSFLVSALFFPSFLVSWFLLFFPLRSFFPPHSFLVSALFSPRSFLVSALFSPPPHRSWFLLSFFPSVLGFVLGFCLFSPPARSCSWFLLFFPHLLVLGFSSVSPALVLGFCSFLFFSPFSPHLVLGFCSLFPLRSFLFLGFCSLFPSFSFLVSALFSPHSFLVSALFFPSARSWFLLSFFPRLGFCSFSPPSFLVSALFPPRSFLVSVLGFPPSASFLVSALFPPARSWFLLSFLGFPSPRSWFLLSFFPTRSWFLLFPPLVLGFCSFPPVLGFCSWFLLFFPRSLVLGFLLSFPPPPPLVLGFCSLFPLRSFLVSALFFPSARSWFLLSFLPPLVLGFCSLFFFSFVHP</sequence>
<dbReference type="Pfam" id="PF00373">
    <property type="entry name" value="FERM_M"/>
    <property type="match status" value="1"/>
</dbReference>
<reference evidence="3" key="1">
    <citation type="submission" date="2021-01" db="EMBL/GenBank/DDBJ databases">
        <authorList>
            <person name="Li R."/>
            <person name="Bekaert M."/>
        </authorList>
    </citation>
    <scope>NUCLEOTIDE SEQUENCE</scope>
    <source>
        <strain evidence="3">Farmed</strain>
    </source>
</reference>
<feature type="transmembrane region" description="Helical" evidence="1">
    <location>
        <begin position="782"/>
        <end position="801"/>
    </location>
</feature>
<feature type="transmembrane region" description="Helical" evidence="1">
    <location>
        <begin position="921"/>
        <end position="940"/>
    </location>
</feature>
<feature type="transmembrane region" description="Helical" evidence="1">
    <location>
        <begin position="510"/>
        <end position="529"/>
    </location>
</feature>
<dbReference type="GO" id="GO:0005912">
    <property type="term" value="C:adherens junction"/>
    <property type="evidence" value="ECO:0007669"/>
    <property type="project" value="TreeGrafter"/>
</dbReference>
<dbReference type="PANTHER" id="PTHR46079:SF2">
    <property type="entry name" value="FERM DOMAIN-CONTAINING PROTEIN"/>
    <property type="match status" value="1"/>
</dbReference>
<evidence type="ECO:0000313" key="3">
    <source>
        <dbReference type="EMBL" id="CAE1295549.1"/>
    </source>
</evidence>
<dbReference type="AlphaFoldDB" id="A0A812DBE5"/>
<dbReference type="EMBL" id="CAHIKZ030003045">
    <property type="protein sequence ID" value="CAE1295549.1"/>
    <property type="molecule type" value="Genomic_DNA"/>
</dbReference>
<feature type="transmembrane region" description="Helical" evidence="1">
    <location>
        <begin position="960"/>
        <end position="980"/>
    </location>
</feature>
<keyword evidence="1" id="KW-0472">Membrane</keyword>
<feature type="transmembrane region" description="Helical" evidence="1">
    <location>
        <begin position="717"/>
        <end position="737"/>
    </location>
</feature>
<organism evidence="3 4">
    <name type="scientific">Acanthosepion pharaonis</name>
    <name type="common">Pharaoh cuttlefish</name>
    <name type="synonym">Sepia pharaonis</name>
    <dbReference type="NCBI Taxonomy" id="158019"/>
    <lineage>
        <taxon>Eukaryota</taxon>
        <taxon>Metazoa</taxon>
        <taxon>Spiralia</taxon>
        <taxon>Lophotrochozoa</taxon>
        <taxon>Mollusca</taxon>
        <taxon>Cephalopoda</taxon>
        <taxon>Coleoidea</taxon>
        <taxon>Decapodiformes</taxon>
        <taxon>Sepiida</taxon>
        <taxon>Sepiina</taxon>
        <taxon>Sepiidae</taxon>
        <taxon>Acanthosepion</taxon>
    </lineage>
</organism>
<dbReference type="GO" id="GO:0005923">
    <property type="term" value="C:bicellular tight junction"/>
    <property type="evidence" value="ECO:0007669"/>
    <property type="project" value="TreeGrafter"/>
</dbReference>
<dbReference type="FunFam" id="1.20.80.10:FF:000008">
    <property type="entry name" value="FERM domain containing 4A"/>
    <property type="match status" value="1"/>
</dbReference>
<dbReference type="InterPro" id="IPR047176">
    <property type="entry name" value="FRMD4A/B"/>
</dbReference>
<dbReference type="InterPro" id="IPR019749">
    <property type="entry name" value="Band_41_domain"/>
</dbReference>
<accession>A0A812DBE5</accession>
<feature type="transmembrane region" description="Helical" evidence="1">
    <location>
        <begin position="864"/>
        <end position="883"/>
    </location>
</feature>
<dbReference type="InterPro" id="IPR014352">
    <property type="entry name" value="FERM/acyl-CoA-bd_prot_sf"/>
</dbReference>
<feature type="transmembrane region" description="Helical" evidence="1">
    <location>
        <begin position="889"/>
        <end position="909"/>
    </location>
</feature>
<dbReference type="OrthoDB" id="10063592at2759"/>
<evidence type="ECO:0000313" key="4">
    <source>
        <dbReference type="Proteomes" id="UP000597762"/>
    </source>
</evidence>
<dbReference type="SUPFAM" id="SSF47031">
    <property type="entry name" value="Second domain of FERM"/>
    <property type="match status" value="1"/>
</dbReference>
<dbReference type="InterPro" id="IPR035963">
    <property type="entry name" value="FERM_2"/>
</dbReference>
<dbReference type="InterPro" id="IPR011993">
    <property type="entry name" value="PH-like_dom_sf"/>
</dbReference>
<feature type="domain" description="FERM" evidence="2">
    <location>
        <begin position="102"/>
        <end position="412"/>
    </location>
</feature>